<keyword evidence="1" id="KW-0472">Membrane</keyword>
<keyword evidence="2" id="KW-1185">Reference proteome</keyword>
<dbReference type="RefSeq" id="XP_071919005.1">
    <property type="nucleotide sequence ID" value="XM_072062904.1"/>
</dbReference>
<feature type="transmembrane region" description="Helical" evidence="1">
    <location>
        <begin position="15"/>
        <end position="32"/>
    </location>
</feature>
<keyword evidence="1" id="KW-0812">Transmembrane</keyword>
<evidence type="ECO:0008006" key="4">
    <source>
        <dbReference type="Google" id="ProtNLM"/>
    </source>
</evidence>
<dbReference type="GeneID" id="140013570"/>
<organism evidence="2 3">
    <name type="scientific">Coffea arabica</name>
    <name type="common">Arabian coffee</name>
    <dbReference type="NCBI Taxonomy" id="13443"/>
    <lineage>
        <taxon>Eukaryota</taxon>
        <taxon>Viridiplantae</taxon>
        <taxon>Streptophyta</taxon>
        <taxon>Embryophyta</taxon>
        <taxon>Tracheophyta</taxon>
        <taxon>Spermatophyta</taxon>
        <taxon>Magnoliopsida</taxon>
        <taxon>eudicotyledons</taxon>
        <taxon>Gunneridae</taxon>
        <taxon>Pentapetalae</taxon>
        <taxon>asterids</taxon>
        <taxon>lamiids</taxon>
        <taxon>Gentianales</taxon>
        <taxon>Rubiaceae</taxon>
        <taxon>Ixoroideae</taxon>
        <taxon>Gardenieae complex</taxon>
        <taxon>Bertiereae - Coffeeae clade</taxon>
        <taxon>Coffeeae</taxon>
        <taxon>Coffea</taxon>
    </lineage>
</organism>
<accession>A0ABM4VHK1</accession>
<dbReference type="Proteomes" id="UP001652660">
    <property type="component" value="Chromosome 8c"/>
</dbReference>
<evidence type="ECO:0000256" key="1">
    <source>
        <dbReference type="SAM" id="Phobius"/>
    </source>
</evidence>
<proteinExistence type="predicted"/>
<reference evidence="3" key="1">
    <citation type="submission" date="2025-08" db="UniProtKB">
        <authorList>
            <consortium name="RefSeq"/>
        </authorList>
    </citation>
    <scope>IDENTIFICATION</scope>
    <source>
        <tissue evidence="3">Leaves</tissue>
    </source>
</reference>
<gene>
    <name evidence="3" type="primary">LOC140013570</name>
</gene>
<name>A0ABM4VHK1_COFAR</name>
<evidence type="ECO:0000313" key="2">
    <source>
        <dbReference type="Proteomes" id="UP001652660"/>
    </source>
</evidence>
<protein>
    <recommendedName>
        <fullName evidence="4">Hexosyltransferase</fullName>
    </recommendedName>
</protein>
<keyword evidence="1" id="KW-1133">Transmembrane helix</keyword>
<sequence>MGRREREISFENRKLLWFIGLVLASVLLLQYFELPYGHVISNFFSAGKNYSHFTEKDRADGVANFSVALDKSSSYSMNQSASEKNGGSAASNKINDDRASEVELSLEDLYHNLTFSTRKRNNSVETEKGREYEYRFAATHVNTDMNSASGSIQVEDIALSDEMRKLNDSVVSGNVTLAQGMSEHQDDSGSARISVLSNTTALDKDAVLGQQQSQFALIGGISSKKAVPATKKTTKSTERTVMTIRELNYMFQSLTSSPPNSTILPSSDRDKQLLKARLELEKVETVKDKSGLYAPIYWNISRFERHHEASISWSKLYLHFLQPLPTLNIQVGIFAMITISNAIIRKGDHVLLNPDVKNI</sequence>
<evidence type="ECO:0000313" key="3">
    <source>
        <dbReference type="RefSeq" id="XP_071919005.1"/>
    </source>
</evidence>